<dbReference type="Gene3D" id="3.40.50.620">
    <property type="entry name" value="HUPs"/>
    <property type="match status" value="1"/>
</dbReference>
<organism evidence="4 5">
    <name type="scientific">Candidatus Doudnabacteria bacterium RIFCSPHIGHO2_01_FULL_46_14</name>
    <dbReference type="NCBI Taxonomy" id="1817824"/>
    <lineage>
        <taxon>Bacteria</taxon>
        <taxon>Candidatus Doudnaibacteriota</taxon>
    </lineage>
</organism>
<gene>
    <name evidence="4" type="ORF">A2751_04965</name>
</gene>
<dbReference type="InterPro" id="IPR050385">
    <property type="entry name" value="Archaeal_FAD_synthase"/>
</dbReference>
<dbReference type="NCBIfam" id="TIGR00125">
    <property type="entry name" value="cyt_tran_rel"/>
    <property type="match status" value="1"/>
</dbReference>
<sequence length="136" mass="15996">MRRVMVFGTFDILHPGHIDFLRQAKKLGDFLIVSLAREKFIRKIKGHRPLHSEKERKYMLECLKIVDKAVLGSRSDYIKHIVSEKPDIIALGYDQSEFTLNLKQKLAAAGLRRVKVMRLKSYRPKIYKTNKILKRF</sequence>
<proteinExistence type="predicted"/>
<evidence type="ECO:0000313" key="5">
    <source>
        <dbReference type="Proteomes" id="UP000176864"/>
    </source>
</evidence>
<dbReference type="PANTHER" id="PTHR43793">
    <property type="entry name" value="FAD SYNTHASE"/>
    <property type="match status" value="1"/>
</dbReference>
<evidence type="ECO:0000313" key="4">
    <source>
        <dbReference type="EMBL" id="OGE79314.1"/>
    </source>
</evidence>
<dbReference type="STRING" id="1817824.A2751_04965"/>
<dbReference type="InterPro" id="IPR004821">
    <property type="entry name" value="Cyt_trans-like"/>
</dbReference>
<evidence type="ECO:0000259" key="3">
    <source>
        <dbReference type="Pfam" id="PF01467"/>
    </source>
</evidence>
<accession>A0A1F5NP62</accession>
<protein>
    <recommendedName>
        <fullName evidence="3">Cytidyltransferase-like domain-containing protein</fullName>
    </recommendedName>
</protein>
<dbReference type="GO" id="GO:0016779">
    <property type="term" value="F:nucleotidyltransferase activity"/>
    <property type="evidence" value="ECO:0007669"/>
    <property type="project" value="UniProtKB-KW"/>
</dbReference>
<dbReference type="AlphaFoldDB" id="A0A1F5NP62"/>
<feature type="domain" description="Cytidyltransferase-like" evidence="3">
    <location>
        <begin position="6"/>
        <end position="132"/>
    </location>
</feature>
<dbReference type="InterPro" id="IPR014729">
    <property type="entry name" value="Rossmann-like_a/b/a_fold"/>
</dbReference>
<keyword evidence="2" id="KW-0548">Nucleotidyltransferase</keyword>
<keyword evidence="1" id="KW-0808">Transferase</keyword>
<dbReference type="SUPFAM" id="SSF52374">
    <property type="entry name" value="Nucleotidylyl transferase"/>
    <property type="match status" value="1"/>
</dbReference>
<name>A0A1F5NP62_9BACT</name>
<comment type="caution">
    <text evidence="4">The sequence shown here is derived from an EMBL/GenBank/DDBJ whole genome shotgun (WGS) entry which is preliminary data.</text>
</comment>
<dbReference type="Proteomes" id="UP000176864">
    <property type="component" value="Unassembled WGS sequence"/>
</dbReference>
<evidence type="ECO:0000256" key="2">
    <source>
        <dbReference type="ARBA" id="ARBA00022695"/>
    </source>
</evidence>
<reference evidence="4 5" key="1">
    <citation type="journal article" date="2016" name="Nat. Commun.">
        <title>Thousands of microbial genomes shed light on interconnected biogeochemical processes in an aquifer system.</title>
        <authorList>
            <person name="Anantharaman K."/>
            <person name="Brown C.T."/>
            <person name="Hug L.A."/>
            <person name="Sharon I."/>
            <person name="Castelle C.J."/>
            <person name="Probst A.J."/>
            <person name="Thomas B.C."/>
            <person name="Singh A."/>
            <person name="Wilkins M.J."/>
            <person name="Karaoz U."/>
            <person name="Brodie E.L."/>
            <person name="Williams K.H."/>
            <person name="Hubbard S.S."/>
            <person name="Banfield J.F."/>
        </authorList>
    </citation>
    <scope>NUCLEOTIDE SEQUENCE [LARGE SCALE GENOMIC DNA]</scope>
</reference>
<dbReference type="PANTHER" id="PTHR43793:SF1">
    <property type="entry name" value="FAD SYNTHASE"/>
    <property type="match status" value="1"/>
</dbReference>
<evidence type="ECO:0000256" key="1">
    <source>
        <dbReference type="ARBA" id="ARBA00022679"/>
    </source>
</evidence>
<dbReference type="Pfam" id="PF01467">
    <property type="entry name" value="CTP_transf_like"/>
    <property type="match status" value="1"/>
</dbReference>
<dbReference type="EMBL" id="MFEK01000006">
    <property type="protein sequence ID" value="OGE79314.1"/>
    <property type="molecule type" value="Genomic_DNA"/>
</dbReference>